<dbReference type="Proteomes" id="UP000516480">
    <property type="component" value="Unassembled WGS sequence"/>
</dbReference>
<feature type="region of interest" description="Disordered" evidence="1">
    <location>
        <begin position="278"/>
        <end position="298"/>
    </location>
</feature>
<dbReference type="AlphaFoldDB" id="A0A1C6WBB2"/>
<name>A0A1C6WBB2_PLABE</name>
<evidence type="ECO:0000256" key="1">
    <source>
        <dbReference type="SAM" id="MobiDB-lite"/>
    </source>
</evidence>
<proteinExistence type="predicted"/>
<dbReference type="Pfam" id="PF06022">
    <property type="entry name" value="Cir_Bir_Yir"/>
    <property type="match status" value="1"/>
</dbReference>
<keyword evidence="2" id="KW-0812">Transmembrane</keyword>
<dbReference type="InterPro" id="IPR006477">
    <property type="entry name" value="Yir_bir_cir"/>
</dbReference>
<gene>
    <name evidence="3" type="ORF">PBNK65NY_000502200</name>
</gene>
<sequence length="359" mass="41558">MDDKICRTFFALRNSIYNNLDATGGYQLIMNQPVLNGYFTNNNCNINLEKINAGCLYLLDAFFKDSSVFSSVAKNNINIVEYIIMWLSYMLNLIKNEQGNSLEYFYDIYIKNHEKYTDSITSVDAYYNSYKDLIDKKNDLINMDIKYISKFYDAFNTLCMMYIEFNEKTLHCSNCLQNANKFVNKYKEMNQNSVITSNNSYAQLLSTLSNDYDNFKNYCNSKGVNCTNFPSLATIEEIQTLEKNSEQLSAHSSEQTVNSSLQDSEQIFTQSSKHIYTQGSEQISEQRSTQAPEVTSPSSSIGNKLFTVLSVFGAISFFLGISYKYSLSGFRKRAQKQYLREKIKNIKKRMNHSYMIRRE</sequence>
<comment type="caution">
    <text evidence="3">The sequence shown here is derived from an EMBL/GenBank/DDBJ whole genome shotgun (WGS) entry which is preliminary data.</text>
</comment>
<dbReference type="VEuPathDB" id="PlasmoDB:PBANKA_1200300"/>
<protein>
    <submittedName>
        <fullName evidence="3">BIR protein</fullName>
    </submittedName>
</protein>
<organism evidence="3">
    <name type="scientific">Plasmodium berghei</name>
    <dbReference type="NCBI Taxonomy" id="5821"/>
    <lineage>
        <taxon>Eukaryota</taxon>
        <taxon>Sar</taxon>
        <taxon>Alveolata</taxon>
        <taxon>Apicomplexa</taxon>
        <taxon>Aconoidasida</taxon>
        <taxon>Haemosporida</taxon>
        <taxon>Plasmodiidae</taxon>
        <taxon>Plasmodium</taxon>
        <taxon>Plasmodium (Vinckeia)</taxon>
    </lineage>
</organism>
<dbReference type="EMBL" id="FMIE01000114">
    <property type="protein sequence ID" value="SCL84020.1"/>
    <property type="molecule type" value="Genomic_DNA"/>
</dbReference>
<dbReference type="NCBIfam" id="TIGR01590">
    <property type="entry name" value="yir-bir-cir_Pla"/>
    <property type="match status" value="1"/>
</dbReference>
<keyword evidence="2" id="KW-1133">Transmembrane helix</keyword>
<evidence type="ECO:0000256" key="2">
    <source>
        <dbReference type="SAM" id="Phobius"/>
    </source>
</evidence>
<feature type="transmembrane region" description="Helical" evidence="2">
    <location>
        <begin position="305"/>
        <end position="323"/>
    </location>
</feature>
<accession>A0A1C6WBB2</accession>
<evidence type="ECO:0000313" key="3">
    <source>
        <dbReference type="EMBL" id="SCL84020.1"/>
    </source>
</evidence>
<keyword evidence="2" id="KW-0472">Membrane</keyword>
<dbReference type="OMA" id="MYMEFDE"/>
<reference evidence="3" key="1">
    <citation type="submission" date="2016-08" db="EMBL/GenBank/DDBJ databases">
        <authorList>
            <consortium name="Pathogen Informatics"/>
        </authorList>
    </citation>
    <scope>NUCLEOTIDE SEQUENCE</scope>
    <source>
        <strain evidence="3">NK65 ny</strain>
    </source>
</reference>